<dbReference type="InterPro" id="IPR050297">
    <property type="entry name" value="LipidA_mod_glycosyltrf_83"/>
</dbReference>
<evidence type="ECO:0000259" key="9">
    <source>
        <dbReference type="Pfam" id="PF10131"/>
    </source>
</evidence>
<feature type="transmembrane region" description="Helical" evidence="8">
    <location>
        <begin position="122"/>
        <end position="154"/>
    </location>
</feature>
<evidence type="ECO:0000256" key="3">
    <source>
        <dbReference type="ARBA" id="ARBA00022676"/>
    </source>
</evidence>
<dbReference type="RefSeq" id="WP_052399962.1">
    <property type="nucleotide sequence ID" value="NZ_CP006933.1"/>
</dbReference>
<feature type="transmembrane region" description="Helical" evidence="8">
    <location>
        <begin position="336"/>
        <end position="354"/>
    </location>
</feature>
<evidence type="ECO:0000256" key="8">
    <source>
        <dbReference type="SAM" id="Phobius"/>
    </source>
</evidence>
<keyword evidence="3" id="KW-0328">Glycosyltransferase</keyword>
<feature type="transmembrane region" description="Helical" evidence="8">
    <location>
        <begin position="278"/>
        <end position="299"/>
    </location>
</feature>
<evidence type="ECO:0000256" key="7">
    <source>
        <dbReference type="ARBA" id="ARBA00023136"/>
    </source>
</evidence>
<comment type="subcellular location">
    <subcellularLocation>
        <location evidence="1">Cell membrane</location>
        <topology evidence="1">Multi-pass membrane protein</topology>
    </subcellularLocation>
</comment>
<dbReference type="PANTHER" id="PTHR33908:SF11">
    <property type="entry name" value="MEMBRANE PROTEIN"/>
    <property type="match status" value="1"/>
</dbReference>
<sequence>MTKINHLKYIRSHGLNLICLVILLITLFLVVYYRLKLQMSIGPFWDTYAYLANALEYAGMGTGYMELDRPPLLPFLTSLIFRMGFVSEVAIYLVDGLLFILGSIGLYQLFKLRFNPMESLAGSLLFISFPITLAWLGVGYVDMAAVSFSIWAVYTTVLAVNRNPRFFFLAFPLAMMAFLTRFTAGFIVFPLVLYILMGKHYLRQFKEMITGLIISIFLIIPYLAYIYQKTSDPFFSITWSLSFRAESFQEHFAYSSDVFYYIHNLQSFISTQGILHNWFYYILISILIIGVIIYIYNILRDWKGREVTLNSAKIVKIILLILLGVGFIFTFSKINYIYSSVLVLLIGYVAYDLLRGRPNMDLDILFFTWFMVQFITQSLFAIKVDRYFLTMAPALTYFLILGLHEISGKIRINWQDFNLSRYIMPCLMIILALSATSIYLNDVQQEKDNYLVADFVKNQVIDDYMDVMVQDLRNYDPTYQNKTVQSEVWPGFVWKLKTSMKQQPTFNTTPELNHWLEKNHVDYYISLNPADLQSYQPIAQYNNMTLYQINPNATTNKTKMLYIGQGWQNYMDQVLGLKAFVLHESQGRLVIGKATEIDSHSLEELQQYPYILLYNFKWHNQHDAEELLLNYVESGGTLVIDASGNMEGMYYNLDEAVFLNTSISKKSLPVNPKIQPALNFSPFLSDGETWYGAHYEPTNQSQIQPLVTADGNILIGEQKIGKGRIIWIGYNLVWHAFHLENQEEMKLIRDNMGI</sequence>
<evidence type="ECO:0000256" key="2">
    <source>
        <dbReference type="ARBA" id="ARBA00022475"/>
    </source>
</evidence>
<dbReference type="Pfam" id="PF10131">
    <property type="entry name" value="PTPS_related"/>
    <property type="match status" value="1"/>
</dbReference>
<keyword evidence="7 8" id="KW-0472">Membrane</keyword>
<dbReference type="GO" id="GO:0016763">
    <property type="term" value="F:pentosyltransferase activity"/>
    <property type="evidence" value="ECO:0007669"/>
    <property type="project" value="TreeGrafter"/>
</dbReference>
<dbReference type="PANTHER" id="PTHR33908">
    <property type="entry name" value="MANNOSYLTRANSFERASE YKCB-RELATED"/>
    <property type="match status" value="1"/>
</dbReference>
<organism evidence="11 12">
    <name type="scientific">Methanobacterium formicicum</name>
    <dbReference type="NCBI Taxonomy" id="2162"/>
    <lineage>
        <taxon>Archaea</taxon>
        <taxon>Methanobacteriati</taxon>
        <taxon>Methanobacteriota</taxon>
        <taxon>Methanomada group</taxon>
        <taxon>Methanobacteria</taxon>
        <taxon>Methanobacteriales</taxon>
        <taxon>Methanobacteriaceae</taxon>
        <taxon>Methanobacterium</taxon>
    </lineage>
</organism>
<dbReference type="OrthoDB" id="71427at2157"/>
<keyword evidence="4" id="KW-0808">Transferase</keyword>
<feature type="transmembrane region" description="Helical" evidence="8">
    <location>
        <begin position="366"/>
        <end position="382"/>
    </location>
</feature>
<evidence type="ECO:0000313" key="11">
    <source>
        <dbReference type="EMBL" id="AIS31813.1"/>
    </source>
</evidence>
<feature type="domain" description="Membrane protein 6-pyruvoyl-tetrahydropterin synthase-related" evidence="9">
    <location>
        <begin position="588"/>
        <end position="735"/>
    </location>
</feature>
<dbReference type="GeneID" id="24792151"/>
<evidence type="ECO:0000256" key="1">
    <source>
        <dbReference type="ARBA" id="ARBA00004651"/>
    </source>
</evidence>
<keyword evidence="6 8" id="KW-1133">Transmembrane helix</keyword>
<feature type="transmembrane region" description="Helical" evidence="8">
    <location>
        <begin position="388"/>
        <end position="407"/>
    </location>
</feature>
<dbReference type="GO" id="GO:0005886">
    <property type="term" value="C:plasma membrane"/>
    <property type="evidence" value="ECO:0007669"/>
    <property type="project" value="UniProtKB-SubCell"/>
</dbReference>
<evidence type="ECO:0008006" key="13">
    <source>
        <dbReference type="Google" id="ProtNLM"/>
    </source>
</evidence>
<feature type="transmembrane region" description="Helical" evidence="8">
    <location>
        <begin position="12"/>
        <end position="35"/>
    </location>
</feature>
<evidence type="ECO:0000313" key="12">
    <source>
        <dbReference type="Proteomes" id="UP000029661"/>
    </source>
</evidence>
<dbReference type="AlphaFoldDB" id="A0A089ZHG6"/>
<gene>
    <name evidence="11" type="ORF">BRM9_0997</name>
</gene>
<feature type="transmembrane region" description="Helical" evidence="8">
    <location>
        <begin position="89"/>
        <end position="110"/>
    </location>
</feature>
<proteinExistence type="predicted"/>
<dbReference type="InterPro" id="IPR029062">
    <property type="entry name" value="Class_I_gatase-like"/>
</dbReference>
<dbReference type="Gene3D" id="3.40.50.880">
    <property type="match status" value="1"/>
</dbReference>
<dbReference type="Pfam" id="PF13231">
    <property type="entry name" value="PMT_2"/>
    <property type="match status" value="1"/>
</dbReference>
<evidence type="ECO:0000259" key="10">
    <source>
        <dbReference type="Pfam" id="PF13231"/>
    </source>
</evidence>
<dbReference type="InterPro" id="IPR018776">
    <property type="entry name" value="Membrane_prot_PTPS-rel_domain"/>
</dbReference>
<feature type="domain" description="Glycosyltransferase RgtA/B/C/D-like" evidence="10">
    <location>
        <begin position="68"/>
        <end position="224"/>
    </location>
</feature>
<feature type="transmembrane region" description="Helical" evidence="8">
    <location>
        <begin position="166"/>
        <end position="196"/>
    </location>
</feature>
<reference evidence="11 12" key="1">
    <citation type="submission" date="2013-12" db="EMBL/GenBank/DDBJ databases">
        <title>The complete genome sequence of Methanobacterium sp. BRM9.</title>
        <authorList>
            <consortium name="Pastoral Greenhouse Gas Research Consortium"/>
            <person name="Kelly W.J."/>
            <person name="Leahy S.C."/>
            <person name="Perry R."/>
            <person name="Li D."/>
            <person name="Altermann E."/>
            <person name="Lambie S.C."/>
            <person name="Attwood G.T."/>
        </authorList>
    </citation>
    <scope>NUCLEOTIDE SEQUENCE [LARGE SCALE GENOMIC DNA]</scope>
    <source>
        <strain evidence="11 12">BRM9</strain>
    </source>
</reference>
<keyword evidence="5 8" id="KW-0812">Transmembrane</keyword>
<dbReference type="InterPro" id="IPR038731">
    <property type="entry name" value="RgtA/B/C-like"/>
</dbReference>
<feature type="transmembrane region" description="Helical" evidence="8">
    <location>
        <begin position="208"/>
        <end position="227"/>
    </location>
</feature>
<feature type="transmembrane region" description="Helical" evidence="8">
    <location>
        <begin position="311"/>
        <end position="330"/>
    </location>
</feature>
<dbReference type="SUPFAM" id="SSF52317">
    <property type="entry name" value="Class I glutamine amidotransferase-like"/>
    <property type="match status" value="1"/>
</dbReference>
<name>A0A089ZHG6_METFO</name>
<dbReference type="GO" id="GO:0008610">
    <property type="term" value="P:lipid biosynthetic process"/>
    <property type="evidence" value="ECO:0007669"/>
    <property type="project" value="UniProtKB-ARBA"/>
</dbReference>
<dbReference type="Proteomes" id="UP000029661">
    <property type="component" value="Chromosome"/>
</dbReference>
<evidence type="ECO:0000256" key="5">
    <source>
        <dbReference type="ARBA" id="ARBA00022692"/>
    </source>
</evidence>
<dbReference type="KEGG" id="mfc:BRM9_0997"/>
<evidence type="ECO:0000256" key="4">
    <source>
        <dbReference type="ARBA" id="ARBA00022679"/>
    </source>
</evidence>
<feature type="transmembrane region" description="Helical" evidence="8">
    <location>
        <begin position="419"/>
        <end position="440"/>
    </location>
</feature>
<evidence type="ECO:0000256" key="6">
    <source>
        <dbReference type="ARBA" id="ARBA00022989"/>
    </source>
</evidence>
<dbReference type="STRING" id="2162.BRM9_0997"/>
<accession>A0A089ZHG6</accession>
<dbReference type="EMBL" id="CP006933">
    <property type="protein sequence ID" value="AIS31813.1"/>
    <property type="molecule type" value="Genomic_DNA"/>
</dbReference>
<keyword evidence="2" id="KW-1003">Cell membrane</keyword>
<protein>
    <recommendedName>
        <fullName evidence="13">Glycosyltransferase RgtA/B/C/D-like domain-containing protein</fullName>
    </recommendedName>
</protein>